<evidence type="ECO:0000259" key="2">
    <source>
        <dbReference type="SMART" id="SM00903"/>
    </source>
</evidence>
<name>A0ABU9BHH1_9BURK</name>
<evidence type="ECO:0000313" key="4">
    <source>
        <dbReference type="Proteomes" id="UP001368500"/>
    </source>
</evidence>
<organism evidence="3 4">
    <name type="scientific">Pseudaquabacterium rugosum</name>
    <dbReference type="NCBI Taxonomy" id="2984194"/>
    <lineage>
        <taxon>Bacteria</taxon>
        <taxon>Pseudomonadati</taxon>
        <taxon>Pseudomonadota</taxon>
        <taxon>Betaproteobacteria</taxon>
        <taxon>Burkholderiales</taxon>
        <taxon>Sphaerotilaceae</taxon>
        <taxon>Pseudaquabacterium</taxon>
    </lineage>
</organism>
<dbReference type="InterPro" id="IPR050268">
    <property type="entry name" value="NADH-dep_flavin_reductase"/>
</dbReference>
<accession>A0ABU9BHH1</accession>
<gene>
    <name evidence="3" type="ORF">AACH11_20680</name>
</gene>
<comment type="caution">
    <text evidence="3">The sequence shown here is derived from an EMBL/GenBank/DDBJ whole genome shotgun (WGS) entry which is preliminary data.</text>
</comment>
<dbReference type="EMBL" id="JBBUTF010000023">
    <property type="protein sequence ID" value="MEK8028382.1"/>
    <property type="molecule type" value="Genomic_DNA"/>
</dbReference>
<proteinExistence type="predicted"/>
<feature type="domain" description="Flavin reductase like" evidence="2">
    <location>
        <begin position="23"/>
        <end position="172"/>
    </location>
</feature>
<dbReference type="SMART" id="SM00903">
    <property type="entry name" value="Flavin_Reduct"/>
    <property type="match status" value="1"/>
</dbReference>
<dbReference type="Proteomes" id="UP001368500">
    <property type="component" value="Unassembled WGS sequence"/>
</dbReference>
<evidence type="ECO:0000313" key="3">
    <source>
        <dbReference type="EMBL" id="MEK8028382.1"/>
    </source>
</evidence>
<reference evidence="3 4" key="1">
    <citation type="submission" date="2024-04" db="EMBL/GenBank/DDBJ databases">
        <title>Novel species of the genus Ideonella isolated from streams.</title>
        <authorList>
            <person name="Lu H."/>
        </authorList>
    </citation>
    <scope>NUCLEOTIDE SEQUENCE [LARGE SCALE GENOMIC DNA]</scope>
    <source>
        <strain evidence="3 4">BYS139W</strain>
    </source>
</reference>
<dbReference type="Gene3D" id="2.30.110.10">
    <property type="entry name" value="Electron Transport, Fmn-binding Protein, Chain A"/>
    <property type="match status" value="1"/>
</dbReference>
<sequence>MSPTLDTAAPTAAVPVDTFRQGLALLAGAVNVITTDGPAGLAGFTATAVTSVSDSPPTVLVCMNRASWAHGHFQRNGVLCVNVLAAAQQEVSALYADRTVSMDARFARTPWQPLAGGAPGLDGALAQLAGRITASHEVGSHSIFIVTLDEVRHPGATADASALTWFNRRYHAVG</sequence>
<dbReference type="PANTHER" id="PTHR30466">
    <property type="entry name" value="FLAVIN REDUCTASE"/>
    <property type="match status" value="1"/>
</dbReference>
<evidence type="ECO:0000256" key="1">
    <source>
        <dbReference type="ARBA" id="ARBA00023002"/>
    </source>
</evidence>
<keyword evidence="1" id="KW-0560">Oxidoreductase</keyword>
<dbReference type="InterPro" id="IPR012349">
    <property type="entry name" value="Split_barrel_FMN-bd"/>
</dbReference>
<keyword evidence="4" id="KW-1185">Reference proteome</keyword>
<dbReference type="PANTHER" id="PTHR30466:SF1">
    <property type="entry name" value="FMN REDUCTASE (NADH) RUTF"/>
    <property type="match status" value="1"/>
</dbReference>
<dbReference type="SUPFAM" id="SSF50475">
    <property type="entry name" value="FMN-binding split barrel"/>
    <property type="match status" value="1"/>
</dbReference>
<dbReference type="Pfam" id="PF01613">
    <property type="entry name" value="Flavin_Reduct"/>
    <property type="match status" value="1"/>
</dbReference>
<protein>
    <submittedName>
        <fullName evidence="3">Flavin reductase</fullName>
    </submittedName>
</protein>
<dbReference type="RefSeq" id="WP_341376166.1">
    <property type="nucleotide sequence ID" value="NZ_JBBUTF010000023.1"/>
</dbReference>
<dbReference type="InterPro" id="IPR002563">
    <property type="entry name" value="Flavin_Rdtase-like_dom"/>
</dbReference>